<sequence length="302" mass="35553">MNFKFGPKVVGAFSMRKNELQVDGYTAPRFTANTAKDFLGEQYNLLAYTWDLPSQELSREEAEREEFALHALNLEEAQKTLGLEADSSEDSFCLSHPDLRVDNIIVDDELRIRGVIDWEFSATVPRHAFLPPLWLTGHDAASAVSKVNISSEFKSVLWSRKQHSPSHSQLAQDWDFRDELRLPMAHIFLDPSNLVLLFYRCIYPRLYDESRDKVVPAFFQRPENKELQERLERRLHASERYTHYLKNNNLFEDEDPEWQQMREWIAQTQGKLHQIREWSDKTQDELIRLDGERAEQQAREKL</sequence>
<evidence type="ECO:0000313" key="3">
    <source>
        <dbReference type="Proteomes" id="UP000002499"/>
    </source>
</evidence>
<dbReference type="Gene3D" id="3.90.1200.10">
    <property type="match status" value="1"/>
</dbReference>
<dbReference type="HOGENOM" id="CLU_030115_1_0_1"/>
<dbReference type="Pfam" id="PF01636">
    <property type="entry name" value="APH"/>
    <property type="match status" value="1"/>
</dbReference>
<dbReference type="InterPro" id="IPR011009">
    <property type="entry name" value="Kinase-like_dom_sf"/>
</dbReference>
<dbReference type="AlphaFoldDB" id="E9E6P3"/>
<dbReference type="OMA" id="HASERYT"/>
<dbReference type="eggNOG" id="ENOG502S3GD">
    <property type="taxonomic scope" value="Eukaryota"/>
</dbReference>
<evidence type="ECO:0000259" key="1">
    <source>
        <dbReference type="Pfam" id="PF01636"/>
    </source>
</evidence>
<dbReference type="Proteomes" id="UP000002499">
    <property type="component" value="Unassembled WGS sequence"/>
</dbReference>
<reference evidence="2 3" key="1">
    <citation type="journal article" date="2011" name="PLoS Genet.">
        <title>Genome sequencing and comparative transcriptomics of the model entomopathogenic fungi Metarhizium anisopliae and M. acridum.</title>
        <authorList>
            <person name="Gao Q."/>
            <person name="Jin K."/>
            <person name="Ying S.H."/>
            <person name="Zhang Y."/>
            <person name="Xiao G."/>
            <person name="Shang Y."/>
            <person name="Duan Z."/>
            <person name="Hu X."/>
            <person name="Xie X.Q."/>
            <person name="Zhou G."/>
            <person name="Peng G."/>
            <person name="Luo Z."/>
            <person name="Huang W."/>
            <person name="Wang B."/>
            <person name="Fang W."/>
            <person name="Wang S."/>
            <person name="Zhong Y."/>
            <person name="Ma L.J."/>
            <person name="St Leger R.J."/>
            <person name="Zhao G.P."/>
            <person name="Pei Y."/>
            <person name="Feng M.G."/>
            <person name="Xia Y."/>
            <person name="Wang C."/>
        </authorList>
    </citation>
    <scope>NUCLEOTIDE SEQUENCE [LARGE SCALE GENOMIC DNA]</scope>
    <source>
        <strain evidence="2 3">CQMa 102</strain>
    </source>
</reference>
<evidence type="ECO:0000313" key="2">
    <source>
        <dbReference type="EMBL" id="EFY88489.1"/>
    </source>
</evidence>
<dbReference type="SUPFAM" id="SSF56112">
    <property type="entry name" value="Protein kinase-like (PK-like)"/>
    <property type="match status" value="1"/>
</dbReference>
<dbReference type="KEGG" id="maw:19249852"/>
<feature type="domain" description="Aminoglycoside phosphotransferase" evidence="1">
    <location>
        <begin position="52"/>
        <end position="123"/>
    </location>
</feature>
<dbReference type="InterPro" id="IPR002575">
    <property type="entry name" value="Aminoglycoside_PTrfase"/>
</dbReference>
<name>E9E6P3_METAQ</name>
<dbReference type="GeneID" id="19249852"/>
<proteinExistence type="predicted"/>
<keyword evidence="3" id="KW-1185">Reference proteome</keyword>
<organism evidence="3">
    <name type="scientific">Metarhizium acridum (strain CQMa 102)</name>
    <dbReference type="NCBI Taxonomy" id="655827"/>
    <lineage>
        <taxon>Eukaryota</taxon>
        <taxon>Fungi</taxon>
        <taxon>Dikarya</taxon>
        <taxon>Ascomycota</taxon>
        <taxon>Pezizomycotina</taxon>
        <taxon>Sordariomycetes</taxon>
        <taxon>Hypocreomycetidae</taxon>
        <taxon>Hypocreales</taxon>
        <taxon>Clavicipitaceae</taxon>
        <taxon>Metarhizium</taxon>
    </lineage>
</organism>
<protein>
    <submittedName>
        <fullName evidence="2">Phosphotransferase enzyme family protein</fullName>
    </submittedName>
</protein>
<accession>E9E6P3</accession>
<keyword evidence="2" id="KW-0808">Transferase</keyword>
<dbReference type="EMBL" id="GL698511">
    <property type="protein sequence ID" value="EFY88489.1"/>
    <property type="molecule type" value="Genomic_DNA"/>
</dbReference>
<gene>
    <name evidence="2" type="ORF">MAC_05541</name>
</gene>
<dbReference type="GO" id="GO:0016740">
    <property type="term" value="F:transferase activity"/>
    <property type="evidence" value="ECO:0007669"/>
    <property type="project" value="UniProtKB-KW"/>
</dbReference>
<dbReference type="OrthoDB" id="4934986at2759"/>
<dbReference type="InParanoid" id="E9E6P3"/>